<feature type="region of interest" description="Disordered" evidence="4">
    <location>
        <begin position="110"/>
        <end position="180"/>
    </location>
</feature>
<feature type="non-terminal residue" evidence="6">
    <location>
        <position position="1"/>
    </location>
</feature>
<feature type="non-terminal residue" evidence="6">
    <location>
        <position position="190"/>
    </location>
</feature>
<evidence type="ECO:0000256" key="1">
    <source>
        <dbReference type="ARBA" id="ARBA00002403"/>
    </source>
</evidence>
<accession>A0A8J7NF48</accession>
<comment type="function">
    <text evidence="1">May be involved in MAP kinase activation, epithelial sodium channel (ENaC) down-regulation and cell cycling.</text>
</comment>
<name>A0A8J7NF48_ATRSP</name>
<evidence type="ECO:0000259" key="5">
    <source>
        <dbReference type="Pfam" id="PF15063"/>
    </source>
</evidence>
<organism evidence="6 7">
    <name type="scientific">Atractosteus spatula</name>
    <name type="common">Alligator gar</name>
    <name type="synonym">Lepisosteus spatula</name>
    <dbReference type="NCBI Taxonomy" id="7917"/>
    <lineage>
        <taxon>Eukaryota</taxon>
        <taxon>Metazoa</taxon>
        <taxon>Chordata</taxon>
        <taxon>Craniata</taxon>
        <taxon>Vertebrata</taxon>
        <taxon>Euteleostomi</taxon>
        <taxon>Actinopterygii</taxon>
        <taxon>Neopterygii</taxon>
        <taxon>Holostei</taxon>
        <taxon>Semionotiformes</taxon>
        <taxon>Lepisosteidae</taxon>
        <taxon>Atractosteus</taxon>
    </lineage>
</organism>
<dbReference type="Pfam" id="PF15063">
    <property type="entry name" value="TC1"/>
    <property type="match status" value="1"/>
</dbReference>
<proteinExistence type="predicted"/>
<evidence type="ECO:0000256" key="2">
    <source>
        <dbReference type="ARBA" id="ARBA00020697"/>
    </source>
</evidence>
<feature type="compositionally biased region" description="Low complexity" evidence="4">
    <location>
        <begin position="1"/>
        <end position="15"/>
    </location>
</feature>
<evidence type="ECO:0000313" key="6">
    <source>
        <dbReference type="EMBL" id="MBN3312306.1"/>
    </source>
</evidence>
<keyword evidence="3" id="KW-0131">Cell cycle</keyword>
<evidence type="ECO:0000313" key="7">
    <source>
        <dbReference type="Proteomes" id="UP000736164"/>
    </source>
</evidence>
<keyword evidence="7" id="KW-1185">Reference proteome</keyword>
<feature type="region of interest" description="Disordered" evidence="4">
    <location>
        <begin position="1"/>
        <end position="32"/>
    </location>
</feature>
<sequence length="190" mass="20881">MEATAAPAAAAAASAGPSQLWRLSERRSRKAASPNIFRGVHLRQLQRLFRRSGDQQAEQRAQLVWGHSDAAGLAQALTRLRGRSRRSKRGSEGALGPKWLHAFGHLRINEDPAGRTTEDDVGESETELTSSNCTDTTADLSSAGQKDKPPADRHLGLERQQTAGLLRNRGGAVKQEAERDPERYLHRILY</sequence>
<dbReference type="InterPro" id="IPR020282">
    <property type="entry name" value="Avpi1/C8orf4_dom"/>
</dbReference>
<feature type="compositionally biased region" description="Polar residues" evidence="4">
    <location>
        <begin position="127"/>
        <end position="144"/>
    </location>
</feature>
<dbReference type="Proteomes" id="UP000736164">
    <property type="component" value="Unassembled WGS sequence"/>
</dbReference>
<dbReference type="EMBL" id="JAAWVO010004557">
    <property type="protein sequence ID" value="MBN3312306.1"/>
    <property type="molecule type" value="Genomic_DNA"/>
</dbReference>
<feature type="compositionally biased region" description="Basic and acidic residues" evidence="4">
    <location>
        <begin position="145"/>
        <end position="157"/>
    </location>
</feature>
<dbReference type="InterPro" id="IPR039579">
    <property type="entry name" value="AVPI1"/>
</dbReference>
<gene>
    <name evidence="6" type="primary">Avpi1_0</name>
    <name evidence="6" type="ORF">GTO95_0011490</name>
</gene>
<evidence type="ECO:0000256" key="3">
    <source>
        <dbReference type="ARBA" id="ARBA00023306"/>
    </source>
</evidence>
<protein>
    <recommendedName>
        <fullName evidence="2">Arginine vasopressin-induced protein 1</fullName>
    </recommendedName>
</protein>
<dbReference type="AlphaFoldDB" id="A0A8J7NF48"/>
<comment type="caution">
    <text evidence="6">The sequence shown here is derived from an EMBL/GenBank/DDBJ whole genome shotgun (WGS) entry which is preliminary data.</text>
</comment>
<dbReference type="PANTHER" id="PTHR14350">
    <property type="entry name" value="ARGININE VASOPRESSIN-INDUCED PROTEIN 1"/>
    <property type="match status" value="1"/>
</dbReference>
<reference evidence="6" key="1">
    <citation type="journal article" date="2021" name="Cell">
        <title>Tracing the genetic footprints of vertebrate landing in non-teleost ray-finned fishes.</title>
        <authorList>
            <person name="Bi X."/>
            <person name="Wang K."/>
            <person name="Yang L."/>
            <person name="Pan H."/>
            <person name="Jiang H."/>
            <person name="Wei Q."/>
            <person name="Fang M."/>
            <person name="Yu H."/>
            <person name="Zhu C."/>
            <person name="Cai Y."/>
            <person name="He Y."/>
            <person name="Gan X."/>
            <person name="Zeng H."/>
            <person name="Yu D."/>
            <person name="Zhu Y."/>
            <person name="Jiang H."/>
            <person name="Qiu Q."/>
            <person name="Yang H."/>
            <person name="Zhang Y.E."/>
            <person name="Wang W."/>
            <person name="Zhu M."/>
            <person name="He S."/>
            <person name="Zhang G."/>
        </authorList>
    </citation>
    <scope>NUCLEOTIDE SEQUENCE</scope>
    <source>
        <strain evidence="6">Allg_001</strain>
    </source>
</reference>
<feature type="domain" description="Arginine vasopressin-induced protein 1/transcriptional and immune response regulator" evidence="5">
    <location>
        <begin position="8"/>
        <end position="81"/>
    </location>
</feature>
<evidence type="ECO:0000256" key="4">
    <source>
        <dbReference type="SAM" id="MobiDB-lite"/>
    </source>
</evidence>